<proteinExistence type="predicted"/>
<gene>
    <name evidence="2" type="ORF">CCAM_LOCUS7614</name>
</gene>
<keyword evidence="3" id="KW-1185">Reference proteome</keyword>
<organism evidence="2 3">
    <name type="scientific">Cuscuta campestris</name>
    <dbReference type="NCBI Taxonomy" id="132261"/>
    <lineage>
        <taxon>Eukaryota</taxon>
        <taxon>Viridiplantae</taxon>
        <taxon>Streptophyta</taxon>
        <taxon>Embryophyta</taxon>
        <taxon>Tracheophyta</taxon>
        <taxon>Spermatophyta</taxon>
        <taxon>Magnoliopsida</taxon>
        <taxon>eudicotyledons</taxon>
        <taxon>Gunneridae</taxon>
        <taxon>Pentapetalae</taxon>
        <taxon>asterids</taxon>
        <taxon>lamiids</taxon>
        <taxon>Solanales</taxon>
        <taxon>Convolvulaceae</taxon>
        <taxon>Cuscuteae</taxon>
        <taxon>Cuscuta</taxon>
        <taxon>Cuscuta subgen. Grammica</taxon>
        <taxon>Cuscuta sect. Cleistogrammica</taxon>
    </lineage>
</organism>
<feature type="compositionally biased region" description="Basic and acidic residues" evidence="1">
    <location>
        <begin position="20"/>
        <end position="37"/>
    </location>
</feature>
<dbReference type="OrthoDB" id="2021019at2759"/>
<dbReference type="EMBL" id="OOIL02000495">
    <property type="protein sequence ID" value="VFQ65838.1"/>
    <property type="molecule type" value="Genomic_DNA"/>
</dbReference>
<reference evidence="2 3" key="1">
    <citation type="submission" date="2018-04" db="EMBL/GenBank/DDBJ databases">
        <authorList>
            <person name="Vogel A."/>
        </authorList>
    </citation>
    <scope>NUCLEOTIDE SEQUENCE [LARGE SCALE GENOMIC DNA]</scope>
</reference>
<evidence type="ECO:0000313" key="3">
    <source>
        <dbReference type="Proteomes" id="UP000595140"/>
    </source>
</evidence>
<dbReference type="Proteomes" id="UP000595140">
    <property type="component" value="Unassembled WGS sequence"/>
</dbReference>
<evidence type="ECO:0000256" key="1">
    <source>
        <dbReference type="SAM" id="MobiDB-lite"/>
    </source>
</evidence>
<evidence type="ECO:0000313" key="2">
    <source>
        <dbReference type="EMBL" id="VFQ65838.1"/>
    </source>
</evidence>
<dbReference type="AlphaFoldDB" id="A0A484KM79"/>
<sequence>MSEIKRTSGDPFEHEDDDEEKKVEPENLDNSKKRESLKTPWTEGVSLLLNQAVESGSAVVLDDSCLDADIVYQRAVSLAQSAPPGPVFRHERKKVAEQQIGIPAETGFEGTERKGPLSAAFVQKVSEGKASIGEDDVNVGLRVDELAKLLA</sequence>
<feature type="region of interest" description="Disordered" evidence="1">
    <location>
        <begin position="1"/>
        <end position="39"/>
    </location>
</feature>
<feature type="compositionally biased region" description="Basic and acidic residues" evidence="1">
    <location>
        <begin position="1"/>
        <end position="12"/>
    </location>
</feature>
<accession>A0A484KM79</accession>
<protein>
    <submittedName>
        <fullName evidence="2">Uncharacterized protein</fullName>
    </submittedName>
</protein>
<name>A0A484KM79_9ASTE</name>